<evidence type="ECO:0000313" key="2">
    <source>
        <dbReference type="EMBL" id="TYK19174.1"/>
    </source>
</evidence>
<dbReference type="InterPro" id="IPR002156">
    <property type="entry name" value="RNaseH_domain"/>
</dbReference>
<dbReference type="Proteomes" id="UP000321947">
    <property type="component" value="Unassembled WGS sequence"/>
</dbReference>
<accession>A0A5D3D6I0</accession>
<dbReference type="InterPro" id="IPR036397">
    <property type="entry name" value="RNaseH_sf"/>
</dbReference>
<evidence type="ECO:0000313" key="3">
    <source>
        <dbReference type="Proteomes" id="UP000321947"/>
    </source>
</evidence>
<dbReference type="GO" id="GO:0003676">
    <property type="term" value="F:nucleic acid binding"/>
    <property type="evidence" value="ECO:0007669"/>
    <property type="project" value="InterPro"/>
</dbReference>
<dbReference type="PANTHER" id="PTHR48475:SF1">
    <property type="entry name" value="RNASE H TYPE-1 DOMAIN-CONTAINING PROTEIN"/>
    <property type="match status" value="1"/>
</dbReference>
<dbReference type="InterPro" id="IPR043128">
    <property type="entry name" value="Rev_trsase/Diguanyl_cyclase"/>
</dbReference>
<dbReference type="Gene3D" id="3.30.70.270">
    <property type="match status" value="1"/>
</dbReference>
<evidence type="ECO:0000259" key="1">
    <source>
        <dbReference type="Pfam" id="PF13456"/>
    </source>
</evidence>
<feature type="domain" description="RNase H type-1" evidence="1">
    <location>
        <begin position="293"/>
        <end position="345"/>
    </location>
</feature>
<dbReference type="InterPro" id="IPR043502">
    <property type="entry name" value="DNA/RNA_pol_sf"/>
</dbReference>
<dbReference type="GO" id="GO:0004523">
    <property type="term" value="F:RNA-DNA hybrid ribonuclease activity"/>
    <property type="evidence" value="ECO:0007669"/>
    <property type="project" value="InterPro"/>
</dbReference>
<dbReference type="PANTHER" id="PTHR48475">
    <property type="entry name" value="RIBONUCLEASE H"/>
    <property type="match status" value="1"/>
</dbReference>
<gene>
    <name evidence="2" type="ORF">E5676_scaffold522G001050</name>
</gene>
<reference evidence="2 3" key="1">
    <citation type="submission" date="2019-08" db="EMBL/GenBank/DDBJ databases">
        <title>Draft genome sequences of two oriental melons (Cucumis melo L. var makuwa).</title>
        <authorList>
            <person name="Kwon S.-Y."/>
        </authorList>
    </citation>
    <scope>NUCLEOTIDE SEQUENCE [LARGE SCALE GENOMIC DNA]</scope>
    <source>
        <strain evidence="3">cv. Chang Bougi</strain>
        <tissue evidence="2">Leaf</tissue>
    </source>
</reference>
<comment type="caution">
    <text evidence="2">The sequence shown here is derived from an EMBL/GenBank/DDBJ whole genome shotgun (WGS) entry which is preliminary data.</text>
</comment>
<proteinExistence type="predicted"/>
<name>A0A5D3D6I0_CUCMM</name>
<protein>
    <submittedName>
        <fullName evidence="2">Gypsy-like retrotransposase</fullName>
    </submittedName>
</protein>
<dbReference type="SUPFAM" id="SSF56672">
    <property type="entry name" value="DNA/RNA polymerases"/>
    <property type="match status" value="1"/>
</dbReference>
<dbReference type="EMBL" id="SSTD01007152">
    <property type="protein sequence ID" value="TYK19174.1"/>
    <property type="molecule type" value="Genomic_DNA"/>
</dbReference>
<sequence>MKDGFDPRAYKLMAKANYDFTAHTKFKSLKVHKQSELSLTQKKLLREGYIIPVSRKGLRYKSPEPIRITRKGKEKVVDSNHITIEEVDSMEEKEGSLKVKRHDVILTNPGKEGSKQEEGETSCHHITIIEELKIETPKEDMEDTPQSLEDGGQSIVDELKEVNIGTIEEPHPTFISASLSSEDGGVTLEKFLGFIVRHRGIEINQFISNLVGWCQNFQKLMRKGEKSMWDEACQNAFDSIKKYLLNPSILRAPVPGKSLILYIAVQERSGARTDIILISPEKHMLPYNFVLTELCSNNVIEYQALIIGLQMALKIGVSFIEVYGDSKLIINKLSLQYDVKHEDLKPYFAYA</sequence>
<dbReference type="AlphaFoldDB" id="A0A5D3D6I0"/>
<dbReference type="Gene3D" id="3.30.420.10">
    <property type="entry name" value="Ribonuclease H-like superfamily/Ribonuclease H"/>
    <property type="match status" value="1"/>
</dbReference>
<dbReference type="Pfam" id="PF13456">
    <property type="entry name" value="RVT_3"/>
    <property type="match status" value="1"/>
</dbReference>
<organism evidence="2 3">
    <name type="scientific">Cucumis melo var. makuwa</name>
    <name type="common">Oriental melon</name>
    <dbReference type="NCBI Taxonomy" id="1194695"/>
    <lineage>
        <taxon>Eukaryota</taxon>
        <taxon>Viridiplantae</taxon>
        <taxon>Streptophyta</taxon>
        <taxon>Embryophyta</taxon>
        <taxon>Tracheophyta</taxon>
        <taxon>Spermatophyta</taxon>
        <taxon>Magnoliopsida</taxon>
        <taxon>eudicotyledons</taxon>
        <taxon>Gunneridae</taxon>
        <taxon>Pentapetalae</taxon>
        <taxon>rosids</taxon>
        <taxon>fabids</taxon>
        <taxon>Cucurbitales</taxon>
        <taxon>Cucurbitaceae</taxon>
        <taxon>Benincaseae</taxon>
        <taxon>Cucumis</taxon>
    </lineage>
</organism>